<dbReference type="EMBL" id="LGUF01000007">
    <property type="protein sequence ID" value="KON85920.1"/>
    <property type="molecule type" value="Genomic_DNA"/>
</dbReference>
<name>A0A0M0G7N9_SPOGL</name>
<dbReference type="PATRIC" id="fig|1459.3.peg.657"/>
<accession>A0A0M0G7N9</accession>
<dbReference type="PROSITE" id="PS51832">
    <property type="entry name" value="HD_GYP"/>
    <property type="match status" value="1"/>
</dbReference>
<proteinExistence type="predicted"/>
<dbReference type="SMART" id="SM00471">
    <property type="entry name" value="HDc"/>
    <property type="match status" value="1"/>
</dbReference>
<sequence length="363" mass="40627">MVRVPIQELREGCILSEDVFSLTNRPIISQKTVLTKGLLDIMKIFLIDEAEVETTMVNGRPFASAGSMEESEEAIESNESNESSFFNTFLTGVQNFKREFMSWQSGLLVDIAKIRNIMIPLIEKMEKNPSGIFSLHHFSANEDYLYQHSIAVGMISAFIGKKLNLNKGEIMQLALGGCLADAGMAKINPSILHKSTSLNSEEFEEIEKHSTLSFKMVQNISLLRESTKIGIIQHHERLDGSGYPFGEQGSKINQAGRIIAVADAFHAMTSQRLYRRKQSPFKVLEMLLQDSFGKYDIPSIQALGSGIMTFSIGSMVKLSDGQTAEILFIEDKSPTRPLVKLEETGDIIHLEKNRQLFIDEVLK</sequence>
<organism evidence="2 3">
    <name type="scientific">Sporosarcina globispora</name>
    <name type="common">Bacillus globisporus</name>
    <dbReference type="NCBI Taxonomy" id="1459"/>
    <lineage>
        <taxon>Bacteria</taxon>
        <taxon>Bacillati</taxon>
        <taxon>Bacillota</taxon>
        <taxon>Bacilli</taxon>
        <taxon>Bacillales</taxon>
        <taxon>Caryophanaceae</taxon>
        <taxon>Sporosarcina</taxon>
    </lineage>
</organism>
<reference evidence="3" key="1">
    <citation type="submission" date="2015-07" db="EMBL/GenBank/DDBJ databases">
        <title>Fjat-10036 dsm4.</title>
        <authorList>
            <person name="Liu B."/>
            <person name="Wang J."/>
            <person name="Zhu Y."/>
            <person name="Liu G."/>
            <person name="Chen Q."/>
            <person name="Chen Z."/>
            <person name="Lan J."/>
            <person name="Che J."/>
            <person name="Ge C."/>
            <person name="Shi H."/>
            <person name="Pan Z."/>
            <person name="Liu X."/>
        </authorList>
    </citation>
    <scope>NUCLEOTIDE SEQUENCE [LARGE SCALE GENOMIC DNA]</scope>
    <source>
        <strain evidence="3">DSM 4</strain>
    </source>
</reference>
<comment type="caution">
    <text evidence="2">The sequence shown here is derived from an EMBL/GenBank/DDBJ whole genome shotgun (WGS) entry which is preliminary data.</text>
</comment>
<evidence type="ECO:0000313" key="2">
    <source>
        <dbReference type="EMBL" id="KON85920.1"/>
    </source>
</evidence>
<dbReference type="GO" id="GO:0016787">
    <property type="term" value="F:hydrolase activity"/>
    <property type="evidence" value="ECO:0007669"/>
    <property type="project" value="UniProtKB-KW"/>
</dbReference>
<dbReference type="AlphaFoldDB" id="A0A0M0G7N9"/>
<dbReference type="InterPro" id="IPR037522">
    <property type="entry name" value="HD_GYP_dom"/>
</dbReference>
<dbReference type="Proteomes" id="UP000037109">
    <property type="component" value="Unassembled WGS sequence"/>
</dbReference>
<evidence type="ECO:0000259" key="1">
    <source>
        <dbReference type="PROSITE" id="PS51832"/>
    </source>
</evidence>
<keyword evidence="2" id="KW-0378">Hydrolase</keyword>
<protein>
    <submittedName>
        <fullName evidence="2">Phosphohydrolase</fullName>
    </submittedName>
</protein>
<feature type="domain" description="HD-GYP" evidence="1">
    <location>
        <begin position="123"/>
        <end position="319"/>
    </location>
</feature>
<dbReference type="Gene3D" id="1.10.3210.10">
    <property type="entry name" value="Hypothetical protein af1432"/>
    <property type="match status" value="1"/>
</dbReference>
<dbReference type="RefSeq" id="WP_053433286.1">
    <property type="nucleotide sequence ID" value="NZ_LGUF01000007.1"/>
</dbReference>
<dbReference type="SUPFAM" id="SSF109604">
    <property type="entry name" value="HD-domain/PDEase-like"/>
    <property type="match status" value="1"/>
</dbReference>
<dbReference type="OrthoDB" id="9759601at2"/>
<dbReference type="InterPro" id="IPR003607">
    <property type="entry name" value="HD/PDEase_dom"/>
</dbReference>
<dbReference type="PANTHER" id="PTHR43155">
    <property type="entry name" value="CYCLIC DI-GMP PHOSPHODIESTERASE PA4108-RELATED"/>
    <property type="match status" value="1"/>
</dbReference>
<keyword evidence="3" id="KW-1185">Reference proteome</keyword>
<gene>
    <name evidence="2" type="ORF">AF332_03245</name>
</gene>
<dbReference type="STRING" id="1459.AF332_03245"/>
<evidence type="ECO:0000313" key="3">
    <source>
        <dbReference type="Proteomes" id="UP000037109"/>
    </source>
</evidence>
<dbReference type="PANTHER" id="PTHR43155:SF2">
    <property type="entry name" value="CYCLIC DI-GMP PHOSPHODIESTERASE PA4108"/>
    <property type="match status" value="1"/>
</dbReference>
<dbReference type="Pfam" id="PF13487">
    <property type="entry name" value="HD_5"/>
    <property type="match status" value="1"/>
</dbReference>
<dbReference type="CDD" id="cd00077">
    <property type="entry name" value="HDc"/>
    <property type="match status" value="1"/>
</dbReference>